<evidence type="ECO:0000313" key="4">
    <source>
        <dbReference type="Proteomes" id="UP000195221"/>
    </source>
</evidence>
<sequence length="300" mass="32601">MAYELPPHHSLESFPGLSGLQVDAGGVSFSGVTGGSGPAVLLLHGYPQTHLAWRYIAPQLARSFTVVAPDLPGYGDSKTGADTPRWTKRRVAEALTSMMKQLGHAEFAVVGHDRGARAGYRLALDHRDHVTHYASLAVVPTLDAWDAADMRFGLANFHWFLLAQPFDLPERLLSADPDAFIDAALARMAGGIDHIDTVALSAYRRAFRNPSVRRAMCEDYRAAAHEDLAHDTADRAAGTMLYCPVLALWPDSFGGEHSPLDIWRRWASNVSGKALRAGHLLPEECPGEVTAELLAFLGGR</sequence>
<dbReference type="AlphaFoldDB" id="A0A242MHJ9"/>
<feature type="domain" description="AB hydrolase-1" evidence="2">
    <location>
        <begin position="38"/>
        <end position="181"/>
    </location>
</feature>
<keyword evidence="1 3" id="KW-0378">Hydrolase</keyword>
<protein>
    <submittedName>
        <fullName evidence="3">Epoxide hydrolase</fullName>
    </submittedName>
</protein>
<evidence type="ECO:0000256" key="1">
    <source>
        <dbReference type="ARBA" id="ARBA00022801"/>
    </source>
</evidence>
<dbReference type="PANTHER" id="PTHR43329">
    <property type="entry name" value="EPOXIDE HYDROLASE"/>
    <property type="match status" value="1"/>
</dbReference>
<accession>A0A242MHJ9</accession>
<dbReference type="InterPro" id="IPR000073">
    <property type="entry name" value="AB_hydrolase_1"/>
</dbReference>
<comment type="caution">
    <text evidence="3">The sequence shown here is derived from an EMBL/GenBank/DDBJ whole genome shotgun (WGS) entry which is preliminary data.</text>
</comment>
<dbReference type="SUPFAM" id="SSF53474">
    <property type="entry name" value="alpha/beta-Hydrolases"/>
    <property type="match status" value="1"/>
</dbReference>
<dbReference type="Pfam" id="PF00561">
    <property type="entry name" value="Abhydrolase_1"/>
    <property type="match status" value="1"/>
</dbReference>
<proteinExistence type="predicted"/>
<gene>
    <name evidence="3" type="ORF">PAMC26577_26745</name>
</gene>
<dbReference type="InterPro" id="IPR029058">
    <property type="entry name" value="AB_hydrolase_fold"/>
</dbReference>
<dbReference type="Proteomes" id="UP000195221">
    <property type="component" value="Unassembled WGS sequence"/>
</dbReference>
<dbReference type="Gene3D" id="3.40.50.1820">
    <property type="entry name" value="alpha/beta hydrolase"/>
    <property type="match status" value="1"/>
</dbReference>
<dbReference type="GO" id="GO:0016787">
    <property type="term" value="F:hydrolase activity"/>
    <property type="evidence" value="ECO:0007669"/>
    <property type="project" value="UniProtKB-KW"/>
</dbReference>
<organism evidence="3 4">
    <name type="scientific">Caballeronia sordidicola</name>
    <name type="common">Burkholderia sordidicola</name>
    <dbReference type="NCBI Taxonomy" id="196367"/>
    <lineage>
        <taxon>Bacteria</taxon>
        <taxon>Pseudomonadati</taxon>
        <taxon>Pseudomonadota</taxon>
        <taxon>Betaproteobacteria</taxon>
        <taxon>Burkholderiales</taxon>
        <taxon>Burkholderiaceae</taxon>
        <taxon>Caballeronia</taxon>
    </lineage>
</organism>
<dbReference type="PRINTS" id="PR00412">
    <property type="entry name" value="EPOXHYDRLASE"/>
</dbReference>
<evidence type="ECO:0000313" key="3">
    <source>
        <dbReference type="EMBL" id="OTP70657.1"/>
    </source>
</evidence>
<dbReference type="EMBL" id="NBTZ01000106">
    <property type="protein sequence ID" value="OTP70657.1"/>
    <property type="molecule type" value="Genomic_DNA"/>
</dbReference>
<dbReference type="RefSeq" id="WP_075358112.1">
    <property type="nucleotide sequence ID" value="NZ_MSRG01000023.1"/>
</dbReference>
<evidence type="ECO:0000259" key="2">
    <source>
        <dbReference type="Pfam" id="PF00561"/>
    </source>
</evidence>
<name>A0A242MHJ9_CABSO</name>
<dbReference type="InterPro" id="IPR000639">
    <property type="entry name" value="Epox_hydrolase-like"/>
</dbReference>
<reference evidence="3 4" key="1">
    <citation type="submission" date="2017-03" db="EMBL/GenBank/DDBJ databases">
        <title>Genome analysis of strain PAMC 26577.</title>
        <authorList>
            <person name="Oh H.-M."/>
            <person name="Yang J.-A."/>
        </authorList>
    </citation>
    <scope>NUCLEOTIDE SEQUENCE [LARGE SCALE GENOMIC DNA]</scope>
    <source>
        <strain evidence="3 4">PAMC 26577</strain>
    </source>
</reference>